<name>A0A317E965_9PROT</name>
<accession>A0A317E965</accession>
<keyword evidence="2" id="KW-1185">Reference proteome</keyword>
<dbReference type="AlphaFoldDB" id="A0A317E965"/>
<sequence length="89" mass="8961">MSFAGLMTRIGDRAAAVVEARAEALAGKLGGEVEGAGETRRITLSARALAREFGTAAQGARPRLSEAMAGTDLAGAMAAALKEAIADDT</sequence>
<gene>
    <name evidence="1" type="ORF">DKG74_09950</name>
</gene>
<comment type="caution">
    <text evidence="1">The sequence shown here is derived from an EMBL/GenBank/DDBJ whole genome shotgun (WGS) entry which is preliminary data.</text>
</comment>
<evidence type="ECO:0000313" key="2">
    <source>
        <dbReference type="Proteomes" id="UP000245461"/>
    </source>
</evidence>
<organism evidence="1 2">
    <name type="scientific">Zavarzinia aquatilis</name>
    <dbReference type="NCBI Taxonomy" id="2211142"/>
    <lineage>
        <taxon>Bacteria</taxon>
        <taxon>Pseudomonadati</taxon>
        <taxon>Pseudomonadota</taxon>
        <taxon>Alphaproteobacteria</taxon>
        <taxon>Rhodospirillales</taxon>
        <taxon>Zavarziniaceae</taxon>
        <taxon>Zavarzinia</taxon>
    </lineage>
</organism>
<dbReference type="EMBL" id="QGLE01000005">
    <property type="protein sequence ID" value="PWR22750.1"/>
    <property type="molecule type" value="Genomic_DNA"/>
</dbReference>
<proteinExistence type="predicted"/>
<reference evidence="1 2" key="1">
    <citation type="submission" date="2018-05" db="EMBL/GenBank/DDBJ databases">
        <title>Zavarzinia sp. HR-AS.</title>
        <authorList>
            <person name="Lee Y."/>
            <person name="Jeon C.O."/>
        </authorList>
    </citation>
    <scope>NUCLEOTIDE SEQUENCE [LARGE SCALE GENOMIC DNA]</scope>
    <source>
        <strain evidence="1 2">HR-AS</strain>
    </source>
</reference>
<dbReference type="Proteomes" id="UP000245461">
    <property type="component" value="Unassembled WGS sequence"/>
</dbReference>
<evidence type="ECO:0000313" key="1">
    <source>
        <dbReference type="EMBL" id="PWR22750.1"/>
    </source>
</evidence>
<dbReference type="RefSeq" id="WP_109905268.1">
    <property type="nucleotide sequence ID" value="NZ_QGLE01000005.1"/>
</dbReference>
<protein>
    <submittedName>
        <fullName evidence="1">Uncharacterized protein</fullName>
    </submittedName>
</protein>